<name>A0A8T0TP41_PANVG</name>
<evidence type="ECO:0000313" key="1">
    <source>
        <dbReference type="EMBL" id="KAG2613811.1"/>
    </source>
</evidence>
<dbReference type="EMBL" id="CM029043">
    <property type="protein sequence ID" value="KAG2613811.1"/>
    <property type="molecule type" value="Genomic_DNA"/>
</dbReference>
<sequence length="170" mass="18241">MGNRCVVVRCALSSSHRKRVRDRGRGIVRCPGQRTCGAGGSGRRRMGSRDALVGAGVAVGRLGIRVAWPARASRPASRSGPGPGPVRAPLLGRPACGARFVPFSAHPSELVAGSIEERRRRTSLENWQQQQCHHATRTELLLDGGGVRWVATCKALLDFDGEVVFRPSPS</sequence>
<comment type="caution">
    <text evidence="1">The sequence shown here is derived from an EMBL/GenBank/DDBJ whole genome shotgun (WGS) entry which is preliminary data.</text>
</comment>
<reference evidence="1" key="1">
    <citation type="submission" date="2020-05" db="EMBL/GenBank/DDBJ databases">
        <title>WGS assembly of Panicum virgatum.</title>
        <authorList>
            <person name="Lovell J.T."/>
            <person name="Jenkins J."/>
            <person name="Shu S."/>
            <person name="Juenger T.E."/>
            <person name="Schmutz J."/>
        </authorList>
    </citation>
    <scope>NUCLEOTIDE SEQUENCE</scope>
    <source>
        <strain evidence="1">AP13</strain>
    </source>
</reference>
<gene>
    <name evidence="1" type="ORF">PVAP13_4KG395570</name>
</gene>
<protein>
    <submittedName>
        <fullName evidence="1">Uncharacterized protein</fullName>
    </submittedName>
</protein>
<evidence type="ECO:0000313" key="2">
    <source>
        <dbReference type="Proteomes" id="UP000823388"/>
    </source>
</evidence>
<keyword evidence="2" id="KW-1185">Reference proteome</keyword>
<dbReference type="AlphaFoldDB" id="A0A8T0TP41"/>
<proteinExistence type="predicted"/>
<organism evidence="1 2">
    <name type="scientific">Panicum virgatum</name>
    <name type="common">Blackwell switchgrass</name>
    <dbReference type="NCBI Taxonomy" id="38727"/>
    <lineage>
        <taxon>Eukaryota</taxon>
        <taxon>Viridiplantae</taxon>
        <taxon>Streptophyta</taxon>
        <taxon>Embryophyta</taxon>
        <taxon>Tracheophyta</taxon>
        <taxon>Spermatophyta</taxon>
        <taxon>Magnoliopsida</taxon>
        <taxon>Liliopsida</taxon>
        <taxon>Poales</taxon>
        <taxon>Poaceae</taxon>
        <taxon>PACMAD clade</taxon>
        <taxon>Panicoideae</taxon>
        <taxon>Panicodae</taxon>
        <taxon>Paniceae</taxon>
        <taxon>Panicinae</taxon>
        <taxon>Panicum</taxon>
        <taxon>Panicum sect. Hiantes</taxon>
    </lineage>
</organism>
<accession>A0A8T0TP41</accession>
<dbReference type="Proteomes" id="UP000823388">
    <property type="component" value="Chromosome 4K"/>
</dbReference>